<dbReference type="Pfam" id="PF05419">
    <property type="entry name" value="GUN4"/>
    <property type="match status" value="1"/>
</dbReference>
<dbReference type="EMBL" id="JJML01000006">
    <property type="protein sequence ID" value="KGF73603.1"/>
    <property type="molecule type" value="Genomic_DNA"/>
</dbReference>
<dbReference type="AlphaFoldDB" id="A0A098TS90"/>
<keyword evidence="1" id="KW-0175">Coiled coil</keyword>
<evidence type="ECO:0000256" key="1">
    <source>
        <dbReference type="SAM" id="Coils"/>
    </source>
</evidence>
<proteinExistence type="predicted"/>
<dbReference type="Proteomes" id="UP000030170">
    <property type="component" value="Unassembled WGS sequence"/>
</dbReference>
<dbReference type="SUPFAM" id="SSF140869">
    <property type="entry name" value="GUN4-like"/>
    <property type="match status" value="1"/>
</dbReference>
<organism evidence="3 4">
    <name type="scientific">Neosynechococcus sphagnicola sy1</name>
    <dbReference type="NCBI Taxonomy" id="1497020"/>
    <lineage>
        <taxon>Bacteria</taxon>
        <taxon>Bacillati</taxon>
        <taxon>Cyanobacteriota</taxon>
        <taxon>Cyanophyceae</taxon>
        <taxon>Neosynechococcales</taxon>
        <taxon>Neosynechococcaceae</taxon>
        <taxon>Neosynechococcus</taxon>
    </lineage>
</organism>
<evidence type="ECO:0000313" key="3">
    <source>
        <dbReference type="EMBL" id="KGF73603.1"/>
    </source>
</evidence>
<name>A0A098TS90_9CYAN</name>
<evidence type="ECO:0000313" key="4">
    <source>
        <dbReference type="Proteomes" id="UP000030170"/>
    </source>
</evidence>
<accession>A0A098TS90</accession>
<keyword evidence="4" id="KW-1185">Reference proteome</keyword>
<reference evidence="3 4" key="1">
    <citation type="journal article" date="2014" name="Mol. Ecol.">
        <title>Evolution of Synechococcus.</title>
        <authorList>
            <person name="Dvorak P."/>
            <person name="Casamatta D."/>
            <person name="Hasler P."/>
            <person name="Poulickova A."/>
            <person name="Ondrej V."/>
            <person name="Sanges R."/>
        </authorList>
    </citation>
    <scope>NUCLEOTIDE SEQUENCE [LARGE SCALE GENOMIC DNA]</scope>
    <source>
        <strain evidence="3 4">CAUP A 1101</strain>
    </source>
</reference>
<protein>
    <recommendedName>
        <fullName evidence="2">GUN4-like domain-containing protein</fullName>
    </recommendedName>
</protein>
<dbReference type="InterPro" id="IPR008629">
    <property type="entry name" value="GUN4-like"/>
</dbReference>
<dbReference type="InterPro" id="IPR037215">
    <property type="entry name" value="GUN4-like_sf"/>
</dbReference>
<feature type="domain" description="GUN4-like" evidence="2">
    <location>
        <begin position="97"/>
        <end position="153"/>
    </location>
</feature>
<dbReference type="OrthoDB" id="7915178at2"/>
<feature type="coiled-coil region" evidence="1">
    <location>
        <begin position="16"/>
        <end position="43"/>
    </location>
</feature>
<dbReference type="RefSeq" id="WP_052128324.1">
    <property type="nucleotide sequence ID" value="NZ_JJML01000006.1"/>
</dbReference>
<comment type="caution">
    <text evidence="3">The sequence shown here is derived from an EMBL/GenBank/DDBJ whole genome shotgun (WGS) entry which is preliminary data.</text>
</comment>
<evidence type="ECO:0000259" key="2">
    <source>
        <dbReference type="Pfam" id="PF05419"/>
    </source>
</evidence>
<gene>
    <name evidence="3" type="ORF">DO97_16610</name>
</gene>
<dbReference type="Gene3D" id="1.25.40.620">
    <property type="match status" value="1"/>
</dbReference>
<sequence>MNPSPDPGLPDHALTSQQQAEQIRDLQTQLSLLRRTNDCLCRENSDLKRGREALMTRLSLIEDALRLQQNQPNGSGTTEHDHREFFSDADHWLLTTSRADYSVLKTFLAQAAWEEADRETQRLMLQIAGTEAQGLGFLSAEQIDEFPCLDLKTHQ</sequence>